<dbReference type="EMBL" id="MN740109">
    <property type="protein sequence ID" value="QHT88125.1"/>
    <property type="molecule type" value="Genomic_DNA"/>
</dbReference>
<protein>
    <recommendedName>
        <fullName evidence="1">Protein kinase domain-containing protein</fullName>
    </recommendedName>
</protein>
<evidence type="ECO:0000313" key="2">
    <source>
        <dbReference type="EMBL" id="QHT88125.1"/>
    </source>
</evidence>
<name>A0A6C0I6V2_9ZZZZ</name>
<proteinExistence type="predicted"/>
<dbReference type="AlphaFoldDB" id="A0A6C0I6V2"/>
<dbReference type="InterPro" id="IPR004147">
    <property type="entry name" value="ABC1_dom"/>
</dbReference>
<organism evidence="2">
    <name type="scientific">viral metagenome</name>
    <dbReference type="NCBI Taxonomy" id="1070528"/>
    <lineage>
        <taxon>unclassified sequences</taxon>
        <taxon>metagenomes</taxon>
        <taxon>organismal metagenomes</taxon>
    </lineage>
</organism>
<feature type="domain" description="Protein kinase" evidence="1">
    <location>
        <begin position="67"/>
        <end position="421"/>
    </location>
</feature>
<dbReference type="Pfam" id="PF03109">
    <property type="entry name" value="ABC1"/>
    <property type="match status" value="1"/>
</dbReference>
<dbReference type="InterPro" id="IPR011009">
    <property type="entry name" value="Kinase-like_dom_sf"/>
</dbReference>
<dbReference type="GO" id="GO:0004672">
    <property type="term" value="F:protein kinase activity"/>
    <property type="evidence" value="ECO:0007669"/>
    <property type="project" value="InterPro"/>
</dbReference>
<evidence type="ECO:0000259" key="1">
    <source>
        <dbReference type="PROSITE" id="PS50011"/>
    </source>
</evidence>
<accession>A0A6C0I6V2</accession>
<dbReference type="SUPFAM" id="SSF56112">
    <property type="entry name" value="Protein kinase-like (PK-like)"/>
    <property type="match status" value="1"/>
</dbReference>
<reference evidence="2" key="1">
    <citation type="journal article" date="2020" name="Nature">
        <title>Giant virus diversity and host interactions through global metagenomics.</title>
        <authorList>
            <person name="Schulz F."/>
            <person name="Roux S."/>
            <person name="Paez-Espino D."/>
            <person name="Jungbluth S."/>
            <person name="Walsh D.A."/>
            <person name="Denef V.J."/>
            <person name="McMahon K.D."/>
            <person name="Konstantinidis K.T."/>
            <person name="Eloe-Fadrosh E.A."/>
            <person name="Kyrpides N.C."/>
            <person name="Woyke T."/>
        </authorList>
    </citation>
    <scope>NUCLEOTIDE SEQUENCE</scope>
    <source>
        <strain evidence="2">GVMAG-M-3300023184-24</strain>
    </source>
</reference>
<dbReference type="PROSITE" id="PS50011">
    <property type="entry name" value="PROTEIN_KINASE_DOM"/>
    <property type="match status" value="1"/>
</dbReference>
<sequence length="792" mass="94900">MTSDNYKLMLRDDDMLYDLIEHEINKKYTFKKLCKDIEHDIKELNENGDMENDFQHNQCFYMCNDNIRSIKTCKNNSIDNITVKSRQIKKLKILKKIFVSDEDMSVVTLATTKINDIENKVIMKDFHDEYEMMYELFIASVMKNDPVLENHMCGYYGKKSDTFKLLLEYIPGRTLNDMTNLTMKDFSDIMSQLFLILNYAHTKYGFLHGDLHTENFFILYNDDMNNLFDIELPLSNGKFIKYKSHYKLVFLDFGLAHMKYKFNKDNKIYNVRMVPLDEDILGFDYSIPLVDITKLLVHIMVEIIYENKHKKISEVGIHITNLIQYLFSMIGKPNKNINTTFYRKTIDNYAYIYDLINANLDISFEELYIKFVRGTRMDIHDIQDYFSKEEYEKLEGKSLKDELEDTEIALKIIYKITNENIKLNEKIDNIVEFVNDLKQLDHKKGTKNKFSDDQMKYIYLNLFQYTCKYELNKNVFGDENDMISTVNKIYNKFRDNDIIHNDISDNDKYKVIDKLIEFKLNKYLDFYLDNTDIHNILNKYEGLNNLSNEQIDHIEYENMNKYLKKILIKNYNKLPHKIFQKNFIDTEINVKKFNTIEQLKYISNIVLQLKKQMVKLDIVTMKSNIKKGIKPEQLSHKSQVHHLQIFFYNLYKYCEKYSQDIVERSKEEYIDWISYNRIILYDYFIRHISLTNISHKFCKVYLLFLDLEDEIWEKFYKKDGFSDMANTITFSENMLQLLVNKNIYKLVNKLTTNDPINKPIVDDIKDNIKSLQLTNENISDIIKPFHKLYKDF</sequence>
<dbReference type="GO" id="GO:0005524">
    <property type="term" value="F:ATP binding"/>
    <property type="evidence" value="ECO:0007669"/>
    <property type="project" value="InterPro"/>
</dbReference>
<dbReference type="InterPro" id="IPR000719">
    <property type="entry name" value="Prot_kinase_dom"/>
</dbReference>
<dbReference type="Gene3D" id="1.10.510.10">
    <property type="entry name" value="Transferase(Phosphotransferase) domain 1"/>
    <property type="match status" value="1"/>
</dbReference>